<feature type="chain" id="PRO_5022982895" description="FAD-binding domain-containing protein" evidence="5">
    <location>
        <begin position="20"/>
        <end position="420"/>
    </location>
</feature>
<proteinExistence type="predicted"/>
<evidence type="ECO:0000259" key="6">
    <source>
        <dbReference type="Pfam" id="PF01494"/>
    </source>
</evidence>
<keyword evidence="4" id="KW-0503">Monooxygenase</keyword>
<evidence type="ECO:0000256" key="5">
    <source>
        <dbReference type="SAM" id="SignalP"/>
    </source>
</evidence>
<evidence type="ECO:0000256" key="2">
    <source>
        <dbReference type="ARBA" id="ARBA00022827"/>
    </source>
</evidence>
<protein>
    <recommendedName>
        <fullName evidence="6">FAD-binding domain-containing protein</fullName>
    </recommendedName>
</protein>
<name>A0A5C3QDX5_9AGAR</name>
<evidence type="ECO:0000313" key="8">
    <source>
        <dbReference type="Proteomes" id="UP000305067"/>
    </source>
</evidence>
<gene>
    <name evidence="7" type="ORF">BDV98DRAFT_597340</name>
</gene>
<dbReference type="PANTHER" id="PTHR46972">
    <property type="entry name" value="MONOOXYGENASE ASQM-RELATED"/>
    <property type="match status" value="1"/>
</dbReference>
<keyword evidence="3" id="KW-0560">Oxidoreductase</keyword>
<dbReference type="SUPFAM" id="SSF51905">
    <property type="entry name" value="FAD/NAD(P)-binding domain"/>
    <property type="match status" value="1"/>
</dbReference>
<dbReference type="Gene3D" id="3.50.50.60">
    <property type="entry name" value="FAD/NAD(P)-binding domain"/>
    <property type="match status" value="1"/>
</dbReference>
<dbReference type="GO" id="GO:0071949">
    <property type="term" value="F:FAD binding"/>
    <property type="evidence" value="ECO:0007669"/>
    <property type="project" value="InterPro"/>
</dbReference>
<keyword evidence="1" id="KW-0285">Flavoprotein</keyword>
<dbReference type="PRINTS" id="PR00420">
    <property type="entry name" value="RNGMNOXGNASE"/>
</dbReference>
<dbReference type="GO" id="GO:0004497">
    <property type="term" value="F:monooxygenase activity"/>
    <property type="evidence" value="ECO:0007669"/>
    <property type="project" value="UniProtKB-KW"/>
</dbReference>
<dbReference type="PANTHER" id="PTHR46972:SF1">
    <property type="entry name" value="FAD DEPENDENT OXIDOREDUCTASE DOMAIN-CONTAINING PROTEIN"/>
    <property type="match status" value="1"/>
</dbReference>
<evidence type="ECO:0000313" key="7">
    <source>
        <dbReference type="EMBL" id="TFK96673.1"/>
    </source>
</evidence>
<keyword evidence="8" id="KW-1185">Reference proteome</keyword>
<dbReference type="InterPro" id="IPR002938">
    <property type="entry name" value="FAD-bd"/>
</dbReference>
<dbReference type="Pfam" id="PF01494">
    <property type="entry name" value="FAD_binding_3"/>
    <property type="match status" value="1"/>
</dbReference>
<feature type="signal peptide" evidence="5">
    <location>
        <begin position="1"/>
        <end position="19"/>
    </location>
</feature>
<sequence>MPPLRIAILGAGPAGLTLARLLQLQTKPEQATITIYERDTGIDSRNQGGTLDLHPETGQYALKKAGLLEEFLKVARKEVAEMRVYDGTDGRLNFLLPASLEGSGQDRPEIDRVILRRMLVNSLQPDTIQWGHRISDITSQSHGGPGPYSINFSSPHDLSPVTADLVIGADGAFSKLRHLLTPIKPVYSGICMFDLMIPNADQTHPLVSQLTGEGLSFFLGGHKAIISQRNSRGVIRVYVSFRKEQGWIFGETFEGWEKDKEELMRKVEGCLDGYDEKMMQFVQAADPESIMPREIFAIPTDKYTFESKPGLTLLGDAAHLMSPFAGEGVNLAMADSADLADSITAYFSNLKGETRTNYGLLDDALNVFKMKMFKRAKPAGEESERNGMIAFGDNAVKNMSGKMGMWKEMMESGGKAWVGH</sequence>
<accession>A0A5C3QDX5</accession>
<keyword evidence="5" id="KW-0732">Signal</keyword>
<organism evidence="7 8">
    <name type="scientific">Pterulicium gracile</name>
    <dbReference type="NCBI Taxonomy" id="1884261"/>
    <lineage>
        <taxon>Eukaryota</taxon>
        <taxon>Fungi</taxon>
        <taxon>Dikarya</taxon>
        <taxon>Basidiomycota</taxon>
        <taxon>Agaricomycotina</taxon>
        <taxon>Agaricomycetes</taxon>
        <taxon>Agaricomycetidae</taxon>
        <taxon>Agaricales</taxon>
        <taxon>Pleurotineae</taxon>
        <taxon>Pterulaceae</taxon>
        <taxon>Pterulicium</taxon>
    </lineage>
</organism>
<dbReference type="InterPro" id="IPR036188">
    <property type="entry name" value="FAD/NAD-bd_sf"/>
</dbReference>
<dbReference type="OrthoDB" id="655030at2759"/>
<evidence type="ECO:0000256" key="1">
    <source>
        <dbReference type="ARBA" id="ARBA00022630"/>
    </source>
</evidence>
<dbReference type="Proteomes" id="UP000305067">
    <property type="component" value="Unassembled WGS sequence"/>
</dbReference>
<reference evidence="7 8" key="1">
    <citation type="journal article" date="2019" name="Nat. Ecol. Evol.">
        <title>Megaphylogeny resolves global patterns of mushroom evolution.</title>
        <authorList>
            <person name="Varga T."/>
            <person name="Krizsan K."/>
            <person name="Foldi C."/>
            <person name="Dima B."/>
            <person name="Sanchez-Garcia M."/>
            <person name="Sanchez-Ramirez S."/>
            <person name="Szollosi G.J."/>
            <person name="Szarkandi J.G."/>
            <person name="Papp V."/>
            <person name="Albert L."/>
            <person name="Andreopoulos W."/>
            <person name="Angelini C."/>
            <person name="Antonin V."/>
            <person name="Barry K.W."/>
            <person name="Bougher N.L."/>
            <person name="Buchanan P."/>
            <person name="Buyck B."/>
            <person name="Bense V."/>
            <person name="Catcheside P."/>
            <person name="Chovatia M."/>
            <person name="Cooper J."/>
            <person name="Damon W."/>
            <person name="Desjardin D."/>
            <person name="Finy P."/>
            <person name="Geml J."/>
            <person name="Haridas S."/>
            <person name="Hughes K."/>
            <person name="Justo A."/>
            <person name="Karasinski D."/>
            <person name="Kautmanova I."/>
            <person name="Kiss B."/>
            <person name="Kocsube S."/>
            <person name="Kotiranta H."/>
            <person name="LaButti K.M."/>
            <person name="Lechner B.E."/>
            <person name="Liimatainen K."/>
            <person name="Lipzen A."/>
            <person name="Lukacs Z."/>
            <person name="Mihaltcheva S."/>
            <person name="Morgado L.N."/>
            <person name="Niskanen T."/>
            <person name="Noordeloos M.E."/>
            <person name="Ohm R.A."/>
            <person name="Ortiz-Santana B."/>
            <person name="Ovrebo C."/>
            <person name="Racz N."/>
            <person name="Riley R."/>
            <person name="Savchenko A."/>
            <person name="Shiryaev A."/>
            <person name="Soop K."/>
            <person name="Spirin V."/>
            <person name="Szebenyi C."/>
            <person name="Tomsovsky M."/>
            <person name="Tulloss R.E."/>
            <person name="Uehling J."/>
            <person name="Grigoriev I.V."/>
            <person name="Vagvolgyi C."/>
            <person name="Papp T."/>
            <person name="Martin F.M."/>
            <person name="Miettinen O."/>
            <person name="Hibbett D.S."/>
            <person name="Nagy L.G."/>
        </authorList>
    </citation>
    <scope>NUCLEOTIDE SEQUENCE [LARGE SCALE GENOMIC DNA]</scope>
    <source>
        <strain evidence="7 8">CBS 309.79</strain>
    </source>
</reference>
<evidence type="ECO:0000256" key="3">
    <source>
        <dbReference type="ARBA" id="ARBA00023002"/>
    </source>
</evidence>
<feature type="domain" description="FAD-binding" evidence="6">
    <location>
        <begin position="6"/>
        <end position="346"/>
    </location>
</feature>
<evidence type="ECO:0000256" key="4">
    <source>
        <dbReference type="ARBA" id="ARBA00023033"/>
    </source>
</evidence>
<keyword evidence="2" id="KW-0274">FAD</keyword>
<dbReference type="STRING" id="1884261.A0A5C3QDX5"/>
<dbReference type="AlphaFoldDB" id="A0A5C3QDX5"/>
<dbReference type="EMBL" id="ML178856">
    <property type="protein sequence ID" value="TFK96673.1"/>
    <property type="molecule type" value="Genomic_DNA"/>
</dbReference>